<accession>A0A7J7NZ13</accession>
<comment type="caution">
    <text evidence="1">The sequence shown here is derived from an EMBL/GenBank/DDBJ whole genome shotgun (WGS) entry which is preliminary data.</text>
</comment>
<dbReference type="AlphaFoldDB" id="A0A7J7NZ13"/>
<keyword evidence="2" id="KW-1185">Reference proteome</keyword>
<organism evidence="1 2">
    <name type="scientific">Kingdonia uniflora</name>
    <dbReference type="NCBI Taxonomy" id="39325"/>
    <lineage>
        <taxon>Eukaryota</taxon>
        <taxon>Viridiplantae</taxon>
        <taxon>Streptophyta</taxon>
        <taxon>Embryophyta</taxon>
        <taxon>Tracheophyta</taxon>
        <taxon>Spermatophyta</taxon>
        <taxon>Magnoliopsida</taxon>
        <taxon>Ranunculales</taxon>
        <taxon>Circaeasteraceae</taxon>
        <taxon>Kingdonia</taxon>
    </lineage>
</organism>
<protein>
    <submittedName>
        <fullName evidence="1">Uncharacterized protein</fullName>
    </submittedName>
</protein>
<gene>
    <name evidence="1" type="ORF">GIB67_006944</name>
</gene>
<evidence type="ECO:0000313" key="1">
    <source>
        <dbReference type="EMBL" id="KAF6172431.1"/>
    </source>
</evidence>
<dbReference type="EMBL" id="JACGCM010000427">
    <property type="protein sequence ID" value="KAF6172431.1"/>
    <property type="molecule type" value="Genomic_DNA"/>
</dbReference>
<name>A0A7J7NZ13_9MAGN</name>
<dbReference type="Proteomes" id="UP000541444">
    <property type="component" value="Unassembled WGS sequence"/>
</dbReference>
<proteinExistence type="predicted"/>
<evidence type="ECO:0000313" key="2">
    <source>
        <dbReference type="Proteomes" id="UP000541444"/>
    </source>
</evidence>
<sequence>MLIFLFDIHLSNCFRTCPVQCTNIFQSELYLNELIEFGVNCLLLLDAENGMNGSPSFYGSL</sequence>
<reference evidence="1 2" key="1">
    <citation type="journal article" date="2020" name="IScience">
        <title>Genome Sequencing of the Endangered Kingdonia uniflora (Circaeasteraceae, Ranunculales) Reveals Potential Mechanisms of Evolutionary Specialization.</title>
        <authorList>
            <person name="Sun Y."/>
            <person name="Deng T."/>
            <person name="Zhang A."/>
            <person name="Moore M.J."/>
            <person name="Landis J.B."/>
            <person name="Lin N."/>
            <person name="Zhang H."/>
            <person name="Zhang X."/>
            <person name="Huang J."/>
            <person name="Zhang X."/>
            <person name="Sun H."/>
            <person name="Wang H."/>
        </authorList>
    </citation>
    <scope>NUCLEOTIDE SEQUENCE [LARGE SCALE GENOMIC DNA]</scope>
    <source>
        <strain evidence="1">TB1705</strain>
        <tissue evidence="1">Leaf</tissue>
    </source>
</reference>